<evidence type="ECO:0000313" key="3">
    <source>
        <dbReference type="Proteomes" id="UP001500668"/>
    </source>
</evidence>
<evidence type="ECO:0000313" key="2">
    <source>
        <dbReference type="EMBL" id="GAA0597019.1"/>
    </source>
</evidence>
<name>A0ABP3QWH0_9ACTN</name>
<accession>A0ABP3QWH0</accession>
<proteinExistence type="predicted"/>
<dbReference type="EMBL" id="BAAACA010000014">
    <property type="protein sequence ID" value="GAA0597019.1"/>
    <property type="molecule type" value="Genomic_DNA"/>
</dbReference>
<evidence type="ECO:0000256" key="1">
    <source>
        <dbReference type="SAM" id="MobiDB-lite"/>
    </source>
</evidence>
<comment type="caution">
    <text evidence="2">The sequence shown here is derived from an EMBL/GenBank/DDBJ whole genome shotgun (WGS) entry which is preliminary data.</text>
</comment>
<gene>
    <name evidence="2" type="ORF">GCM10010394_28240</name>
</gene>
<protein>
    <submittedName>
        <fullName evidence="2">Uncharacterized protein</fullName>
    </submittedName>
</protein>
<dbReference type="Proteomes" id="UP001500668">
    <property type="component" value="Unassembled WGS sequence"/>
</dbReference>
<feature type="region of interest" description="Disordered" evidence="1">
    <location>
        <begin position="1"/>
        <end position="59"/>
    </location>
</feature>
<keyword evidence="3" id="KW-1185">Reference proteome</keyword>
<sequence length="59" mass="6294">MNSKVLLGSVKENQRIDWGGRRPQGFVRGGNPSVDAVGDPDPDSGPRRVPTPWAPPASN</sequence>
<organism evidence="2 3">
    <name type="scientific">Streptomyces crystallinus</name>
    <dbReference type="NCBI Taxonomy" id="68191"/>
    <lineage>
        <taxon>Bacteria</taxon>
        <taxon>Bacillati</taxon>
        <taxon>Actinomycetota</taxon>
        <taxon>Actinomycetes</taxon>
        <taxon>Kitasatosporales</taxon>
        <taxon>Streptomycetaceae</taxon>
        <taxon>Streptomyces</taxon>
    </lineage>
</organism>
<reference evidence="3" key="1">
    <citation type="journal article" date="2019" name="Int. J. Syst. Evol. Microbiol.">
        <title>The Global Catalogue of Microorganisms (GCM) 10K type strain sequencing project: providing services to taxonomists for standard genome sequencing and annotation.</title>
        <authorList>
            <consortium name="The Broad Institute Genomics Platform"/>
            <consortium name="The Broad Institute Genome Sequencing Center for Infectious Disease"/>
            <person name="Wu L."/>
            <person name="Ma J."/>
        </authorList>
    </citation>
    <scope>NUCLEOTIDE SEQUENCE [LARGE SCALE GENOMIC DNA]</scope>
    <source>
        <strain evidence="3">JCM 5067</strain>
    </source>
</reference>